<keyword evidence="2" id="KW-0964">Secreted</keyword>
<dbReference type="PANTHER" id="PTHR34823:SF1">
    <property type="entry name" value="CHITIN-BINDING TYPE-4 DOMAIN-CONTAINING PROTEIN"/>
    <property type="match status" value="1"/>
</dbReference>
<dbReference type="InterPro" id="IPR004302">
    <property type="entry name" value="Cellulose/chitin-bd_N"/>
</dbReference>
<gene>
    <name evidence="6" type="ORF">GCM10007140_11530</name>
</gene>
<dbReference type="Gene3D" id="2.70.50.50">
    <property type="entry name" value="chitin-binding protein cbp21"/>
    <property type="match status" value="1"/>
</dbReference>
<dbReference type="SUPFAM" id="SSF81296">
    <property type="entry name" value="E set domains"/>
    <property type="match status" value="1"/>
</dbReference>
<dbReference type="CDD" id="cd21177">
    <property type="entry name" value="LPMO_AA10"/>
    <property type="match status" value="1"/>
</dbReference>
<protein>
    <submittedName>
        <fullName evidence="6">Chitin-binding protein</fullName>
    </submittedName>
</protein>
<keyword evidence="3 4" id="KW-0732">Signal</keyword>
<reference evidence="6" key="1">
    <citation type="journal article" date="2014" name="Int. J. Syst. Evol. Microbiol.">
        <title>Complete genome sequence of Corynebacterium casei LMG S-19264T (=DSM 44701T), isolated from a smear-ripened cheese.</title>
        <authorList>
            <consortium name="US DOE Joint Genome Institute (JGI-PGF)"/>
            <person name="Walter F."/>
            <person name="Albersmeier A."/>
            <person name="Kalinowski J."/>
            <person name="Ruckert C."/>
        </authorList>
    </citation>
    <scope>NUCLEOTIDE SEQUENCE</scope>
    <source>
        <strain evidence="6">CGMCC 1.12698</strain>
    </source>
</reference>
<dbReference type="PANTHER" id="PTHR34823">
    <property type="entry name" value="GLCNAC-BINDING PROTEIN A"/>
    <property type="match status" value="1"/>
</dbReference>
<dbReference type="Proteomes" id="UP000605259">
    <property type="component" value="Unassembled WGS sequence"/>
</dbReference>
<feature type="chain" id="PRO_5036723787" evidence="4">
    <location>
        <begin position="31"/>
        <end position="220"/>
    </location>
</feature>
<dbReference type="Pfam" id="PF03067">
    <property type="entry name" value="LPMO_10"/>
    <property type="match status" value="1"/>
</dbReference>
<dbReference type="InterPro" id="IPR051024">
    <property type="entry name" value="GlcNAc_Chitin_IntDeg"/>
</dbReference>
<dbReference type="RefSeq" id="WP_188387444.1">
    <property type="nucleotide sequence ID" value="NZ_BMFK01000001.1"/>
</dbReference>
<comment type="subcellular location">
    <subcellularLocation>
        <location evidence="1">Secreted</location>
    </subcellularLocation>
</comment>
<evidence type="ECO:0000256" key="1">
    <source>
        <dbReference type="ARBA" id="ARBA00004613"/>
    </source>
</evidence>
<evidence type="ECO:0000313" key="7">
    <source>
        <dbReference type="Proteomes" id="UP000605259"/>
    </source>
</evidence>
<dbReference type="EMBL" id="BMFK01000001">
    <property type="protein sequence ID" value="GGE62939.1"/>
    <property type="molecule type" value="Genomic_DNA"/>
</dbReference>
<evidence type="ECO:0000256" key="4">
    <source>
        <dbReference type="SAM" id="SignalP"/>
    </source>
</evidence>
<name>A0A917ENH4_9BACI</name>
<organism evidence="6 7">
    <name type="scientific">Priestia taiwanensis</name>
    <dbReference type="NCBI Taxonomy" id="1347902"/>
    <lineage>
        <taxon>Bacteria</taxon>
        <taxon>Bacillati</taxon>
        <taxon>Bacillota</taxon>
        <taxon>Bacilli</taxon>
        <taxon>Bacillales</taxon>
        <taxon>Bacillaceae</taxon>
        <taxon>Priestia</taxon>
    </lineage>
</organism>
<evidence type="ECO:0000256" key="2">
    <source>
        <dbReference type="ARBA" id="ARBA00022525"/>
    </source>
</evidence>
<sequence length="220" mass="23971">MNWKKKVMKVAPLAVCGIVGSLLFTSGASAHGYIDNGRSSLCKQGLNTGCGPIQYEPQSVEGPGNFPLLGPSDGQIAGAGSFPHLDVQTATRWHKVNMTGGTNTFSWTFTAAHRTKEWKYYITKKGWDPNKPLTRSDLEFISRVDGGDKQPPLKVAHPINLPTDRTGYHIVLGVWEIADTGMAFYQVVDVNLGNNTLVGNTQTPSLLTNILSPNSTHFTW</sequence>
<accession>A0A917ENH4</accession>
<evidence type="ECO:0000256" key="3">
    <source>
        <dbReference type="ARBA" id="ARBA00022729"/>
    </source>
</evidence>
<feature type="signal peptide" evidence="4">
    <location>
        <begin position="1"/>
        <end position="30"/>
    </location>
</feature>
<dbReference type="InterPro" id="IPR014756">
    <property type="entry name" value="Ig_E-set"/>
</dbReference>
<dbReference type="GO" id="GO:0005576">
    <property type="term" value="C:extracellular region"/>
    <property type="evidence" value="ECO:0007669"/>
    <property type="project" value="UniProtKB-SubCell"/>
</dbReference>
<proteinExistence type="predicted"/>
<reference evidence="6" key="2">
    <citation type="submission" date="2020-09" db="EMBL/GenBank/DDBJ databases">
        <authorList>
            <person name="Sun Q."/>
            <person name="Zhou Y."/>
        </authorList>
    </citation>
    <scope>NUCLEOTIDE SEQUENCE</scope>
    <source>
        <strain evidence="6">CGMCC 1.12698</strain>
    </source>
</reference>
<dbReference type="AlphaFoldDB" id="A0A917ENH4"/>
<feature type="domain" description="Chitin-binding type-4" evidence="5">
    <location>
        <begin position="32"/>
        <end position="190"/>
    </location>
</feature>
<keyword evidence="7" id="KW-1185">Reference proteome</keyword>
<comment type="caution">
    <text evidence="6">The sequence shown here is derived from an EMBL/GenBank/DDBJ whole genome shotgun (WGS) entry which is preliminary data.</text>
</comment>
<evidence type="ECO:0000313" key="6">
    <source>
        <dbReference type="EMBL" id="GGE62939.1"/>
    </source>
</evidence>
<evidence type="ECO:0000259" key="5">
    <source>
        <dbReference type="Pfam" id="PF03067"/>
    </source>
</evidence>
<dbReference type="FunFam" id="2.70.50.50:FF:000001">
    <property type="entry name" value="Chitin-binding protein"/>
    <property type="match status" value="1"/>
</dbReference>